<dbReference type="InterPro" id="IPR036396">
    <property type="entry name" value="Cyt_P450_sf"/>
</dbReference>
<dbReference type="InterPro" id="IPR001128">
    <property type="entry name" value="Cyt_P450"/>
</dbReference>
<dbReference type="KEGG" id="clec:106662622"/>
<keyword evidence="12 15" id="KW-0503">Monooxygenase</keyword>
<keyword evidence="7 14" id="KW-0479">Metal-binding</keyword>
<evidence type="ECO:0000256" key="5">
    <source>
        <dbReference type="ARBA" id="ARBA00010617"/>
    </source>
</evidence>
<evidence type="ECO:0000256" key="16">
    <source>
        <dbReference type="SAM" id="Phobius"/>
    </source>
</evidence>
<evidence type="ECO:0000256" key="12">
    <source>
        <dbReference type="ARBA" id="ARBA00023033"/>
    </source>
</evidence>
<evidence type="ECO:0000256" key="7">
    <source>
        <dbReference type="ARBA" id="ARBA00022723"/>
    </source>
</evidence>
<dbReference type="OMA" id="SILMQHN"/>
<dbReference type="Proteomes" id="UP000494040">
    <property type="component" value="Unassembled WGS sequence"/>
</dbReference>
<dbReference type="Pfam" id="PF00067">
    <property type="entry name" value="p450"/>
    <property type="match status" value="1"/>
</dbReference>
<organism evidence="17 18">
    <name type="scientific">Cimex lectularius</name>
    <name type="common">Bed bug</name>
    <name type="synonym">Acanthia lectularia</name>
    <dbReference type="NCBI Taxonomy" id="79782"/>
    <lineage>
        <taxon>Eukaryota</taxon>
        <taxon>Metazoa</taxon>
        <taxon>Ecdysozoa</taxon>
        <taxon>Arthropoda</taxon>
        <taxon>Hexapoda</taxon>
        <taxon>Insecta</taxon>
        <taxon>Pterygota</taxon>
        <taxon>Neoptera</taxon>
        <taxon>Paraneoptera</taxon>
        <taxon>Hemiptera</taxon>
        <taxon>Heteroptera</taxon>
        <taxon>Panheteroptera</taxon>
        <taxon>Cimicomorpha</taxon>
        <taxon>Cimicidae</taxon>
        <taxon>Cimex</taxon>
    </lineage>
</organism>
<evidence type="ECO:0000313" key="17">
    <source>
        <dbReference type="EnsemblMetazoa" id="XP_014242313.1"/>
    </source>
</evidence>
<dbReference type="PROSITE" id="PS00086">
    <property type="entry name" value="CYTOCHROME_P450"/>
    <property type="match status" value="1"/>
</dbReference>
<evidence type="ECO:0000256" key="1">
    <source>
        <dbReference type="ARBA" id="ARBA00001971"/>
    </source>
</evidence>
<dbReference type="GO" id="GO:0020037">
    <property type="term" value="F:heme binding"/>
    <property type="evidence" value="ECO:0007669"/>
    <property type="project" value="InterPro"/>
</dbReference>
<proteinExistence type="inferred from homology"/>
<keyword evidence="10 15" id="KW-0560">Oxidoreductase</keyword>
<dbReference type="SUPFAM" id="SSF48264">
    <property type="entry name" value="Cytochrome P450"/>
    <property type="match status" value="1"/>
</dbReference>
<dbReference type="GO" id="GO:0004497">
    <property type="term" value="F:monooxygenase activity"/>
    <property type="evidence" value="ECO:0007669"/>
    <property type="project" value="UniProtKB-KW"/>
</dbReference>
<dbReference type="AlphaFoldDB" id="A0A8I6RHS8"/>
<dbReference type="InterPro" id="IPR002403">
    <property type="entry name" value="Cyt_P450_E_grp-IV"/>
</dbReference>
<dbReference type="OrthoDB" id="2789670at2759"/>
<keyword evidence="16" id="KW-0812">Transmembrane</keyword>
<dbReference type="EnsemblMetazoa" id="XM_014386827.2">
    <property type="protein sequence ID" value="XP_014242313.1"/>
    <property type="gene ID" value="LOC106662622"/>
</dbReference>
<dbReference type="CDD" id="cd11056">
    <property type="entry name" value="CYP6-like"/>
    <property type="match status" value="1"/>
</dbReference>
<name>A0A8I6RHS8_CIMLE</name>
<dbReference type="PANTHER" id="PTHR24292">
    <property type="entry name" value="CYTOCHROME P450"/>
    <property type="match status" value="1"/>
</dbReference>
<reference evidence="17" key="1">
    <citation type="submission" date="2022-01" db="UniProtKB">
        <authorList>
            <consortium name="EnsemblMetazoa"/>
        </authorList>
    </citation>
    <scope>IDENTIFICATION</scope>
</reference>
<evidence type="ECO:0000256" key="4">
    <source>
        <dbReference type="ARBA" id="ARBA00004406"/>
    </source>
</evidence>
<dbReference type="InterPro" id="IPR050476">
    <property type="entry name" value="Insect_CytP450_Detox"/>
</dbReference>
<evidence type="ECO:0000256" key="2">
    <source>
        <dbReference type="ARBA" id="ARBA00003690"/>
    </source>
</evidence>
<dbReference type="GO" id="GO:0005789">
    <property type="term" value="C:endoplasmic reticulum membrane"/>
    <property type="evidence" value="ECO:0007669"/>
    <property type="project" value="UniProtKB-SubCell"/>
</dbReference>
<evidence type="ECO:0008006" key="19">
    <source>
        <dbReference type="Google" id="ProtNLM"/>
    </source>
</evidence>
<evidence type="ECO:0000256" key="14">
    <source>
        <dbReference type="PIRSR" id="PIRSR602403-1"/>
    </source>
</evidence>
<dbReference type="InterPro" id="IPR017972">
    <property type="entry name" value="Cyt_P450_CS"/>
</dbReference>
<evidence type="ECO:0000256" key="13">
    <source>
        <dbReference type="ARBA" id="ARBA00023136"/>
    </source>
</evidence>
<comment type="similarity">
    <text evidence="5 15">Belongs to the cytochrome P450 family.</text>
</comment>
<comment type="subcellular location">
    <subcellularLocation>
        <location evidence="4">Endoplasmic reticulum membrane</location>
        <topology evidence="4">Peripheral membrane protein</topology>
    </subcellularLocation>
    <subcellularLocation>
        <location evidence="3">Microsome membrane</location>
        <topology evidence="3">Peripheral membrane protein</topology>
    </subcellularLocation>
</comment>
<dbReference type="FunFam" id="1.10.630.10:FF:000042">
    <property type="entry name" value="Cytochrome P450"/>
    <property type="match status" value="1"/>
</dbReference>
<evidence type="ECO:0000256" key="8">
    <source>
        <dbReference type="ARBA" id="ARBA00022824"/>
    </source>
</evidence>
<keyword evidence="8" id="KW-0256">Endoplasmic reticulum</keyword>
<evidence type="ECO:0000256" key="15">
    <source>
        <dbReference type="RuleBase" id="RU000461"/>
    </source>
</evidence>
<dbReference type="RefSeq" id="XP_014242313.1">
    <property type="nucleotide sequence ID" value="XM_014386827.2"/>
</dbReference>
<dbReference type="GO" id="GO:0016705">
    <property type="term" value="F:oxidoreductase activity, acting on paired donors, with incorporation or reduction of molecular oxygen"/>
    <property type="evidence" value="ECO:0007669"/>
    <property type="project" value="InterPro"/>
</dbReference>
<keyword evidence="18" id="KW-1185">Reference proteome</keyword>
<sequence>MELLTWSLAVIISLLGFFYMHITKNRGYWKKRGVKEIEYAFPFGSIKDRFLMRKSFHEFYAEMCYKYYGEPYIGFYEGSRPVLMIQDPDILRSVMSSNFDHFVDRGAPIVNKYPHIAKMMLILNGKEWKQVRSIVAPAFSTGKIRKMLDTIELSSQDLKQYITKIIKENGGESTGPINVPETMRKFTLDVIASTAFGVTCKSFENESSEFSNKIANFHNISNIARMVIILIISLEVPNIITNLLPVSLFNHDTVTYLAKVVKETTKYRLDNNMRRNDFLQLLMDAQNISSGEEDENQTGDGISEDTAIAQSVLFLVAGYETSSTLLTMACYELAQNLQIQEKLRSEIKVKLESASGKLSYDDLNDLPYLDMVLAETLRLYPPIGRAERICTKPIKLGDLYIEKNLKMCVSIVGIHMNPDYYPEPKVFKPERFSDEEKAKRHTYVYLPFGHGPRQCIGSRFAQMTVKLCLAHIISNFNINICEKTKIPFEYDKKSIFLKSSTGIYLQFSHN</sequence>
<comment type="cofactor">
    <cofactor evidence="1 14">
        <name>heme</name>
        <dbReference type="ChEBI" id="CHEBI:30413"/>
    </cofactor>
</comment>
<keyword evidence="13 16" id="KW-0472">Membrane</keyword>
<evidence type="ECO:0000256" key="11">
    <source>
        <dbReference type="ARBA" id="ARBA00023004"/>
    </source>
</evidence>
<dbReference type="PANTHER" id="PTHR24292:SF54">
    <property type="entry name" value="CYP9F3-RELATED"/>
    <property type="match status" value="1"/>
</dbReference>
<evidence type="ECO:0000256" key="6">
    <source>
        <dbReference type="ARBA" id="ARBA00022617"/>
    </source>
</evidence>
<evidence type="ECO:0000256" key="10">
    <source>
        <dbReference type="ARBA" id="ARBA00023002"/>
    </source>
</evidence>
<keyword evidence="16" id="KW-1133">Transmembrane helix</keyword>
<comment type="function">
    <text evidence="2">May be involved in the metabolism of insect hormones and in the breakdown of synthetic insecticides.</text>
</comment>
<keyword evidence="6 14" id="KW-0349">Heme</keyword>
<dbReference type="PRINTS" id="PR00385">
    <property type="entry name" value="P450"/>
</dbReference>
<keyword evidence="11 14" id="KW-0408">Iron</keyword>
<dbReference type="Gene3D" id="1.10.630.10">
    <property type="entry name" value="Cytochrome P450"/>
    <property type="match status" value="1"/>
</dbReference>
<dbReference type="GO" id="GO:0005506">
    <property type="term" value="F:iron ion binding"/>
    <property type="evidence" value="ECO:0007669"/>
    <property type="project" value="InterPro"/>
</dbReference>
<feature type="transmembrane region" description="Helical" evidence="16">
    <location>
        <begin position="6"/>
        <end position="22"/>
    </location>
</feature>
<evidence type="ECO:0000256" key="9">
    <source>
        <dbReference type="ARBA" id="ARBA00022848"/>
    </source>
</evidence>
<evidence type="ECO:0000313" key="18">
    <source>
        <dbReference type="Proteomes" id="UP000494040"/>
    </source>
</evidence>
<feature type="binding site" description="axial binding residue" evidence="14">
    <location>
        <position position="455"/>
    </location>
    <ligand>
        <name>heme</name>
        <dbReference type="ChEBI" id="CHEBI:30413"/>
    </ligand>
    <ligandPart>
        <name>Fe</name>
        <dbReference type="ChEBI" id="CHEBI:18248"/>
    </ligandPart>
</feature>
<evidence type="ECO:0000256" key="3">
    <source>
        <dbReference type="ARBA" id="ARBA00004174"/>
    </source>
</evidence>
<dbReference type="PRINTS" id="PR00465">
    <property type="entry name" value="EP450IV"/>
</dbReference>
<accession>A0A8I6RHS8</accession>
<keyword evidence="9" id="KW-0492">Microsome</keyword>
<protein>
    <recommendedName>
        <fullName evidence="19">Cytochrome P450</fullName>
    </recommendedName>
</protein>
<dbReference type="GeneID" id="106662622"/>